<dbReference type="KEGG" id="spib:G8759_00350"/>
<dbReference type="PANTHER" id="PTHR44520">
    <property type="entry name" value="RESPONSE REGULATOR RCP1-RELATED"/>
    <property type="match status" value="1"/>
</dbReference>
<dbReference type="InterPro" id="IPR011006">
    <property type="entry name" value="CheY-like_superfamily"/>
</dbReference>
<dbReference type="InterPro" id="IPR052893">
    <property type="entry name" value="TCS_response_regulator"/>
</dbReference>
<dbReference type="Pfam" id="PF00072">
    <property type="entry name" value="Response_reg"/>
    <property type="match status" value="1"/>
</dbReference>
<reference evidence="3 4" key="1">
    <citation type="submission" date="2020-03" db="EMBL/GenBank/DDBJ databases">
        <authorList>
            <person name="Kim M.K."/>
        </authorList>
    </citation>
    <scope>NUCLEOTIDE SEQUENCE [LARGE SCALE GENOMIC DNA]</scope>
    <source>
        <strain evidence="3 4">BT328</strain>
    </source>
</reference>
<gene>
    <name evidence="3" type="ORF">G8759_00350</name>
</gene>
<evidence type="ECO:0000259" key="2">
    <source>
        <dbReference type="PROSITE" id="PS50110"/>
    </source>
</evidence>
<dbReference type="AlphaFoldDB" id="A0A6G9AFW0"/>
<dbReference type="InterPro" id="IPR001789">
    <property type="entry name" value="Sig_transdc_resp-reg_receiver"/>
</dbReference>
<keyword evidence="4" id="KW-1185">Reference proteome</keyword>
<organism evidence="3 4">
    <name type="scientific">Spirosoma aureum</name>
    <dbReference type="NCBI Taxonomy" id="2692134"/>
    <lineage>
        <taxon>Bacteria</taxon>
        <taxon>Pseudomonadati</taxon>
        <taxon>Bacteroidota</taxon>
        <taxon>Cytophagia</taxon>
        <taxon>Cytophagales</taxon>
        <taxon>Cytophagaceae</taxon>
        <taxon>Spirosoma</taxon>
    </lineage>
</organism>
<name>A0A6G9AFW0_9BACT</name>
<evidence type="ECO:0000313" key="3">
    <source>
        <dbReference type="EMBL" id="QIP11199.1"/>
    </source>
</evidence>
<dbReference type="SUPFAM" id="SSF52172">
    <property type="entry name" value="CheY-like"/>
    <property type="match status" value="1"/>
</dbReference>
<evidence type="ECO:0000256" key="1">
    <source>
        <dbReference type="PROSITE-ProRule" id="PRU00169"/>
    </source>
</evidence>
<sequence>MEQNASQAVFVADDDEDDRFLLQLAFQQHSPECQLVFAQDGLVLLDALAQTDSHPCLIILDVNMPRLNGLEALSVLRSNPLYKDTPIAILTTSSAIDDRYRAYELGANDFISKPLSLEMFGPIIRKLRKNWHLDECI</sequence>
<evidence type="ECO:0000313" key="4">
    <source>
        <dbReference type="Proteomes" id="UP000501802"/>
    </source>
</evidence>
<keyword evidence="1" id="KW-0597">Phosphoprotein</keyword>
<dbReference type="RefSeq" id="WP_162388949.1">
    <property type="nucleotide sequence ID" value="NZ_CP050063.1"/>
</dbReference>
<dbReference type="SMART" id="SM00448">
    <property type="entry name" value="REC"/>
    <property type="match status" value="1"/>
</dbReference>
<accession>A0A6G9AFW0</accession>
<dbReference type="CDD" id="cd17557">
    <property type="entry name" value="REC_Rcp-like"/>
    <property type="match status" value="1"/>
</dbReference>
<dbReference type="Gene3D" id="3.40.50.2300">
    <property type="match status" value="1"/>
</dbReference>
<proteinExistence type="predicted"/>
<feature type="domain" description="Response regulatory" evidence="2">
    <location>
        <begin position="8"/>
        <end position="128"/>
    </location>
</feature>
<protein>
    <submittedName>
        <fullName evidence="3">Response regulator</fullName>
    </submittedName>
</protein>
<dbReference type="GO" id="GO:0000160">
    <property type="term" value="P:phosphorelay signal transduction system"/>
    <property type="evidence" value="ECO:0007669"/>
    <property type="project" value="InterPro"/>
</dbReference>
<feature type="modified residue" description="4-aspartylphosphate" evidence="1">
    <location>
        <position position="61"/>
    </location>
</feature>
<dbReference type="PROSITE" id="PS50110">
    <property type="entry name" value="RESPONSE_REGULATORY"/>
    <property type="match status" value="1"/>
</dbReference>
<dbReference type="PANTHER" id="PTHR44520:SF2">
    <property type="entry name" value="RESPONSE REGULATOR RCP1"/>
    <property type="match status" value="1"/>
</dbReference>
<dbReference type="EMBL" id="CP050063">
    <property type="protein sequence ID" value="QIP11199.1"/>
    <property type="molecule type" value="Genomic_DNA"/>
</dbReference>
<dbReference type="Proteomes" id="UP000501802">
    <property type="component" value="Chromosome"/>
</dbReference>